<feature type="signal peptide" evidence="9">
    <location>
        <begin position="1"/>
        <end position="19"/>
    </location>
</feature>
<keyword evidence="3 7" id="KW-0378">Hydrolase</keyword>
<organism evidence="11 12">
    <name type="scientific">Phyllotreta striolata</name>
    <name type="common">Striped flea beetle</name>
    <name type="synonym">Crioceris striolata</name>
    <dbReference type="NCBI Taxonomy" id="444603"/>
    <lineage>
        <taxon>Eukaryota</taxon>
        <taxon>Metazoa</taxon>
        <taxon>Ecdysozoa</taxon>
        <taxon>Arthropoda</taxon>
        <taxon>Hexapoda</taxon>
        <taxon>Insecta</taxon>
        <taxon>Pterygota</taxon>
        <taxon>Neoptera</taxon>
        <taxon>Endopterygota</taxon>
        <taxon>Coleoptera</taxon>
        <taxon>Polyphaga</taxon>
        <taxon>Cucujiformia</taxon>
        <taxon>Chrysomeloidea</taxon>
        <taxon>Chrysomelidae</taxon>
        <taxon>Galerucinae</taxon>
        <taxon>Alticini</taxon>
        <taxon>Phyllotreta</taxon>
    </lineage>
</organism>
<protein>
    <recommendedName>
        <fullName evidence="7">Lipase</fullName>
    </recommendedName>
</protein>
<dbReference type="PANTHER" id="PTHR11005">
    <property type="entry name" value="LYSOSOMAL ACID LIPASE-RELATED"/>
    <property type="match status" value="1"/>
</dbReference>
<proteinExistence type="inferred from homology"/>
<dbReference type="Proteomes" id="UP001153712">
    <property type="component" value="Chromosome 3"/>
</dbReference>
<feature type="chain" id="PRO_5040372278" description="Lipase" evidence="9">
    <location>
        <begin position="20"/>
        <end position="400"/>
    </location>
</feature>
<evidence type="ECO:0000256" key="5">
    <source>
        <dbReference type="ARBA" id="ARBA00023098"/>
    </source>
</evidence>
<dbReference type="FunFam" id="3.40.50.1820:FF:000057">
    <property type="entry name" value="Lipase"/>
    <property type="match status" value="1"/>
</dbReference>
<keyword evidence="12" id="KW-1185">Reference proteome</keyword>
<sequence length="400" mass="45768">MSVFVGFVVWCLALHVALSQKGDSNLNFIKSVSSNRYPVESHEVHTEDGYILTIFRLPSGRNSTVTGTNPVLLNHGMLGSAENWIALGPKRSLGYILADAGYDVWMMNCRGTGYSRKHEKLNPDEREFWQFSWHEIGVFDIPAVIDHILSQTNETMLNYIGHSQGCTSVFVMGSDRPEYNDKIRIMIGLAPGVFYRHFKNDILKLAANYNKVLENFADSMRIYELPPPFMSADELRNAVKYLCVDSSLLQNTCSKVFMLLTESKPYLYDSNSLKQIYSMMITSVSVKQAIHYAQLVTSGNFQQYDWGPQKNLQKYGTEYPPLYNLNNITFPAALFYSKRDTLVSEENVKLLATKLPNLVGIQNVPEDFTHYDFILAKYSDTKIFRPIMRLLNRFNNKRMS</sequence>
<evidence type="ECO:0000256" key="1">
    <source>
        <dbReference type="ARBA" id="ARBA00010701"/>
    </source>
</evidence>
<comment type="similarity">
    <text evidence="1 7">Belongs to the AB hydrolase superfamily. Lipase family.</text>
</comment>
<keyword evidence="5" id="KW-0443">Lipid metabolism</keyword>
<dbReference type="EMBL" id="OU900096">
    <property type="protein sequence ID" value="CAG9860319.1"/>
    <property type="molecule type" value="Genomic_DNA"/>
</dbReference>
<keyword evidence="4 7" id="KW-0442">Lipid degradation</keyword>
<dbReference type="GO" id="GO:0016788">
    <property type="term" value="F:hydrolase activity, acting on ester bonds"/>
    <property type="evidence" value="ECO:0007669"/>
    <property type="project" value="InterPro"/>
</dbReference>
<name>A0A9N9TRD0_PHYSR</name>
<evidence type="ECO:0000313" key="11">
    <source>
        <dbReference type="EMBL" id="CAG9860319.1"/>
    </source>
</evidence>
<evidence type="ECO:0000256" key="7">
    <source>
        <dbReference type="PIRNR" id="PIRNR000862"/>
    </source>
</evidence>
<evidence type="ECO:0000259" key="10">
    <source>
        <dbReference type="Pfam" id="PF00561"/>
    </source>
</evidence>
<dbReference type="OrthoDB" id="9974421at2759"/>
<evidence type="ECO:0000256" key="9">
    <source>
        <dbReference type="SAM" id="SignalP"/>
    </source>
</evidence>
<dbReference type="InterPro" id="IPR025483">
    <property type="entry name" value="Lipase_euk"/>
</dbReference>
<evidence type="ECO:0000256" key="2">
    <source>
        <dbReference type="ARBA" id="ARBA00022729"/>
    </source>
</evidence>
<feature type="active site" description="Charge relay system" evidence="8">
    <location>
        <position position="370"/>
    </location>
</feature>
<evidence type="ECO:0000313" key="12">
    <source>
        <dbReference type="Proteomes" id="UP001153712"/>
    </source>
</evidence>
<dbReference type="Pfam" id="PF00561">
    <property type="entry name" value="Abhydrolase_1"/>
    <property type="match status" value="1"/>
</dbReference>
<dbReference type="SUPFAM" id="SSF53474">
    <property type="entry name" value="alpha/beta-Hydrolases"/>
    <property type="match status" value="1"/>
</dbReference>
<keyword evidence="6" id="KW-0325">Glycoprotein</keyword>
<feature type="active site" description="Nucleophile" evidence="8">
    <location>
        <position position="163"/>
    </location>
</feature>
<keyword evidence="2 9" id="KW-0732">Signal</keyword>
<feature type="domain" description="AB hydrolase-1" evidence="10">
    <location>
        <begin position="69"/>
        <end position="374"/>
    </location>
</feature>
<reference evidence="11" key="1">
    <citation type="submission" date="2022-01" db="EMBL/GenBank/DDBJ databases">
        <authorList>
            <person name="King R."/>
        </authorList>
    </citation>
    <scope>NUCLEOTIDE SEQUENCE</scope>
</reference>
<dbReference type="PIRSF" id="PIRSF000862">
    <property type="entry name" value="Steryl_ester_lip"/>
    <property type="match status" value="1"/>
</dbReference>
<evidence type="ECO:0000256" key="4">
    <source>
        <dbReference type="ARBA" id="ARBA00022963"/>
    </source>
</evidence>
<evidence type="ECO:0000256" key="3">
    <source>
        <dbReference type="ARBA" id="ARBA00022801"/>
    </source>
</evidence>
<dbReference type="GO" id="GO:0016042">
    <property type="term" value="P:lipid catabolic process"/>
    <property type="evidence" value="ECO:0007669"/>
    <property type="project" value="UniProtKB-KW"/>
</dbReference>
<dbReference type="InterPro" id="IPR000073">
    <property type="entry name" value="AB_hydrolase_1"/>
</dbReference>
<dbReference type="AlphaFoldDB" id="A0A9N9TRD0"/>
<feature type="active site" description="Charge relay system" evidence="8">
    <location>
        <position position="340"/>
    </location>
</feature>
<evidence type="ECO:0000256" key="6">
    <source>
        <dbReference type="ARBA" id="ARBA00023180"/>
    </source>
</evidence>
<evidence type="ECO:0000256" key="8">
    <source>
        <dbReference type="PIRSR" id="PIRSR000862-1"/>
    </source>
</evidence>
<gene>
    <name evidence="11" type="ORF">PHYEVI_LOCUS6674</name>
</gene>
<dbReference type="Gene3D" id="3.40.50.1820">
    <property type="entry name" value="alpha/beta hydrolase"/>
    <property type="match status" value="1"/>
</dbReference>
<accession>A0A9N9TRD0</accession>
<dbReference type="InterPro" id="IPR029058">
    <property type="entry name" value="AB_hydrolase_fold"/>
</dbReference>